<reference evidence="1" key="1">
    <citation type="journal article" date="2022" name="bioRxiv">
        <title>Population genetic analysis of Ophidiomyces ophidiicola, the causative agent of snake fungal disease, indicates recent introductions to the USA.</title>
        <authorList>
            <person name="Ladner J.T."/>
            <person name="Palmer J.M."/>
            <person name="Ettinger C.L."/>
            <person name="Stajich J.E."/>
            <person name="Farrell T.M."/>
            <person name="Glorioso B.M."/>
            <person name="Lawson B."/>
            <person name="Price S.J."/>
            <person name="Stengle A.G."/>
            <person name="Grear D.A."/>
            <person name="Lorch J.M."/>
        </authorList>
    </citation>
    <scope>NUCLEOTIDE SEQUENCE</scope>
    <source>
        <strain evidence="1">NWHC 24266-5</strain>
    </source>
</reference>
<accession>A0ACB8UXJ5</accession>
<dbReference type="EMBL" id="JALBCA010000038">
    <property type="protein sequence ID" value="KAI2387533.1"/>
    <property type="molecule type" value="Genomic_DNA"/>
</dbReference>
<gene>
    <name evidence="1" type="ORF">LOY88_003022</name>
</gene>
<organism evidence="1">
    <name type="scientific">Ophidiomyces ophidiicola</name>
    <dbReference type="NCBI Taxonomy" id="1387563"/>
    <lineage>
        <taxon>Eukaryota</taxon>
        <taxon>Fungi</taxon>
        <taxon>Dikarya</taxon>
        <taxon>Ascomycota</taxon>
        <taxon>Pezizomycotina</taxon>
        <taxon>Eurotiomycetes</taxon>
        <taxon>Eurotiomycetidae</taxon>
        <taxon>Onygenales</taxon>
        <taxon>Onygenaceae</taxon>
        <taxon>Ophidiomyces</taxon>
    </lineage>
</organism>
<sequence>MTSNLPSPWTLDILSTDAFPGVPPPFSYPASGGASLLGVVDELAPLGGSVYGLQNVVKEEEHQLASNQGRKRAPPKKNSKSKSKPEANPEVNQGSRKRGRPRVHTGDETAAERRRTQIRLAQRAYRLRKEAVITTLNDRVRQLEATIDEMNKRFLSFHDIALESGVVSTHPQLAQRLRETTQSFLDLASDVSRSSDDESQEQQEEIQDIQLPVENPPIQQAPPTLPMDNSSTNPSDVLVTPHGIRTAVQQPLLPDSAPEPQSTTVAFPSLDVRDPNTYLDYRFLQEQELQFLLSNSMSIPHEPSICRRYTYSFQELCFSRRLHRRCLEMGYASLVNPNCNPNHLNYTFRFTFGIATRERLALVFRSILDRKAGESLEVWSKPFFYIGNAGMHYPRQDEFGNVIFPPNMHPPERAFGPFAFNNVEKPHQCKSVEELVDANGFGGDWFDCRDVEGYLIEKGIVIHSRATFLRIPQSAVPGYTSSISSPSTRSSAGSLDPQPLYSDVPDIDPQPNYSLAAATTNPAYYPFQNEVCSQMMDLLGLPQDPTFRFGAISPPITNISSDSYQTPDNQPSLILDVDNFITQLVTRCVCLGRAPGIRKHDVDAALLASVSSQW</sequence>
<proteinExistence type="predicted"/>
<name>A0ACB8UXJ5_9EURO</name>
<protein>
    <submittedName>
        <fullName evidence="1">Uncharacterized protein</fullName>
    </submittedName>
</protein>
<comment type="caution">
    <text evidence="1">The sequence shown here is derived from an EMBL/GenBank/DDBJ whole genome shotgun (WGS) entry which is preliminary data.</text>
</comment>
<evidence type="ECO:0000313" key="1">
    <source>
        <dbReference type="EMBL" id="KAI2387533.1"/>
    </source>
</evidence>